<dbReference type="RefSeq" id="WP_203761196.1">
    <property type="nucleotide sequence ID" value="NZ_BAAABO010000029.1"/>
</dbReference>
<accession>A0ABQ3XZZ3</accession>
<gene>
    <name evidence="1" type="ORF">Ade02nite_19080</name>
</gene>
<keyword evidence="2" id="KW-1185">Reference proteome</keyword>
<proteinExistence type="predicted"/>
<evidence type="ECO:0000313" key="1">
    <source>
        <dbReference type="EMBL" id="GID73267.1"/>
    </source>
</evidence>
<protein>
    <submittedName>
        <fullName evidence="1">Uncharacterized protein</fullName>
    </submittedName>
</protein>
<evidence type="ECO:0000313" key="2">
    <source>
        <dbReference type="Proteomes" id="UP000609879"/>
    </source>
</evidence>
<reference evidence="1 2" key="1">
    <citation type="submission" date="2021-01" db="EMBL/GenBank/DDBJ databases">
        <title>Whole genome shotgun sequence of Actinoplanes deccanensis NBRC 13994.</title>
        <authorList>
            <person name="Komaki H."/>
            <person name="Tamura T."/>
        </authorList>
    </citation>
    <scope>NUCLEOTIDE SEQUENCE [LARGE SCALE GENOMIC DNA]</scope>
    <source>
        <strain evidence="1 2">NBRC 13994</strain>
    </source>
</reference>
<comment type="caution">
    <text evidence="1">The sequence shown here is derived from an EMBL/GenBank/DDBJ whole genome shotgun (WGS) entry which is preliminary data.</text>
</comment>
<dbReference type="Proteomes" id="UP000609879">
    <property type="component" value="Unassembled WGS sequence"/>
</dbReference>
<organism evidence="1 2">
    <name type="scientific">Paractinoplanes deccanensis</name>
    <dbReference type="NCBI Taxonomy" id="113561"/>
    <lineage>
        <taxon>Bacteria</taxon>
        <taxon>Bacillati</taxon>
        <taxon>Actinomycetota</taxon>
        <taxon>Actinomycetes</taxon>
        <taxon>Micromonosporales</taxon>
        <taxon>Micromonosporaceae</taxon>
        <taxon>Paractinoplanes</taxon>
    </lineage>
</organism>
<name>A0ABQ3XZZ3_9ACTN</name>
<sequence>MPIAAGAEAVLTREFPFHSVEESDDGRWYIIDGQRLMSVTTAFKAAAKRGLVEKSASLSAELAFDQIPLIVSASRRKPCGNTWSRCKHEDGESCERCPCRVCRACVQRWIAEQHNREWGRRADEGVRVHDVAEWWSYHGEIKDHDADIAGYVTSFQSYVADYGITPDDVLLAEALLVHRKIGAAGQTDGIVRIHAERTEKAAKLVSRLTQTNWRKAQKQKLTLDVLFDIKTREAEEPKFYPENALQLAGYRHFPVIRVKNSDTEVPMLPVDAGVIVQLLPHDYAVRPVVCDRATYENGFLPHLNAYRWTTEDGAAAVSSRTFVLPETVAARARKAAKEQAVAEGAAA</sequence>
<dbReference type="EMBL" id="BOMI01000033">
    <property type="protein sequence ID" value="GID73267.1"/>
    <property type="molecule type" value="Genomic_DNA"/>
</dbReference>